<dbReference type="EMBL" id="CP028901">
    <property type="protein sequence ID" value="AWB35517.1"/>
    <property type="molecule type" value="Genomic_DNA"/>
</dbReference>
<evidence type="ECO:0000313" key="1">
    <source>
        <dbReference type="EMBL" id="AWB35517.1"/>
    </source>
</evidence>
<name>A0A2R4XNY3_9BURK</name>
<reference evidence="1 2" key="1">
    <citation type="submission" date="2018-04" db="EMBL/GenBank/DDBJ databases">
        <title>Bordetella sp. HZ20 isolated from seawater.</title>
        <authorList>
            <person name="Sun C."/>
        </authorList>
    </citation>
    <scope>NUCLEOTIDE SEQUENCE [LARGE SCALE GENOMIC DNA]</scope>
    <source>
        <strain evidence="1 2">HZ20</strain>
    </source>
</reference>
<dbReference type="OrthoDB" id="9157651at2"/>
<sequence length="110" mass="12378">MTPDQDMAAFEAWALGKAELHKMPRGEYASRITRVMLDAWQARAALQPVIPEGWQLVPKRPTEEMVEAANNGDDEYTLRNFGPRMQRVMQGPEDHYVAMLAAAPKPEDAP</sequence>
<gene>
    <name evidence="1" type="ORF">DBV39_19185</name>
</gene>
<keyword evidence="2" id="KW-1185">Reference proteome</keyword>
<evidence type="ECO:0000313" key="2">
    <source>
        <dbReference type="Proteomes" id="UP000244571"/>
    </source>
</evidence>
<protein>
    <submittedName>
        <fullName evidence="1">Uncharacterized protein</fullName>
    </submittedName>
</protein>
<dbReference type="Proteomes" id="UP000244571">
    <property type="component" value="Chromosome"/>
</dbReference>
<accession>A0A2R4XNY3</accession>
<dbReference type="RefSeq" id="WP_108622973.1">
    <property type="nucleotide sequence ID" value="NZ_CP028901.1"/>
</dbReference>
<proteinExistence type="predicted"/>
<dbReference type="AlphaFoldDB" id="A0A2R4XNY3"/>
<dbReference type="KEGG" id="boz:DBV39_19185"/>
<organism evidence="1 2">
    <name type="scientific">Orrella marina</name>
    <dbReference type="NCBI Taxonomy" id="2163011"/>
    <lineage>
        <taxon>Bacteria</taxon>
        <taxon>Pseudomonadati</taxon>
        <taxon>Pseudomonadota</taxon>
        <taxon>Betaproteobacteria</taxon>
        <taxon>Burkholderiales</taxon>
        <taxon>Alcaligenaceae</taxon>
        <taxon>Orrella</taxon>
    </lineage>
</organism>